<protein>
    <recommendedName>
        <fullName evidence="5 10">Phosphoenolpyruvate carboxylase</fullName>
        <shortName evidence="10">PEPC</shortName>
        <shortName evidence="10">PEPCase</shortName>
        <ecNumber evidence="4 10">4.1.1.31</ecNumber>
    </recommendedName>
</protein>
<keyword evidence="6 10" id="KW-0460">Magnesium</keyword>
<comment type="similarity">
    <text evidence="3 10">Belongs to the PEPCase type 1 family.</text>
</comment>
<evidence type="ECO:0000256" key="10">
    <source>
        <dbReference type="HAMAP-Rule" id="MF_00595"/>
    </source>
</evidence>
<accession>A0A841RL57</accession>
<evidence type="ECO:0000256" key="2">
    <source>
        <dbReference type="ARBA" id="ARBA00003670"/>
    </source>
</evidence>
<evidence type="ECO:0000256" key="5">
    <source>
        <dbReference type="ARBA" id="ARBA00022419"/>
    </source>
</evidence>
<dbReference type="PROSITE" id="PS00393">
    <property type="entry name" value="PEPCASE_2"/>
    <property type="match status" value="1"/>
</dbReference>
<dbReference type="InterPro" id="IPR022805">
    <property type="entry name" value="PEP_COase_bac/pln-type"/>
</dbReference>
<keyword evidence="14" id="KW-1185">Reference proteome</keyword>
<evidence type="ECO:0000313" key="13">
    <source>
        <dbReference type="EMBL" id="MBB6512196.1"/>
    </source>
</evidence>
<evidence type="ECO:0000256" key="8">
    <source>
        <dbReference type="ARBA" id="ARBA00023300"/>
    </source>
</evidence>
<feature type="active site" evidence="10 11">
    <location>
        <position position="149"/>
    </location>
</feature>
<reference evidence="13 14" key="1">
    <citation type="submission" date="2020-08" db="EMBL/GenBank/DDBJ databases">
        <title>Genomic Encyclopedia of Type Strains, Phase IV (KMG-IV): sequencing the most valuable type-strain genomes for metagenomic binning, comparative biology and taxonomic classification.</title>
        <authorList>
            <person name="Goeker M."/>
        </authorList>
    </citation>
    <scope>NUCLEOTIDE SEQUENCE [LARGE SCALE GENOMIC DNA]</scope>
    <source>
        <strain evidence="13 14">DSM 11805</strain>
    </source>
</reference>
<dbReference type="InterPro" id="IPR033129">
    <property type="entry name" value="PEPCASE_His_AS"/>
</dbReference>
<dbReference type="Proteomes" id="UP000572212">
    <property type="component" value="Unassembled WGS sequence"/>
</dbReference>
<evidence type="ECO:0000256" key="7">
    <source>
        <dbReference type="ARBA" id="ARBA00023239"/>
    </source>
</evidence>
<evidence type="ECO:0000256" key="1">
    <source>
        <dbReference type="ARBA" id="ARBA00001946"/>
    </source>
</evidence>
<name>A0A841RL57_9BACI</name>
<gene>
    <name evidence="10" type="primary">ppc</name>
    <name evidence="13" type="ORF">GGQ92_000977</name>
</gene>
<organism evidence="13 14">
    <name type="scientific">Gracilibacillus halotolerans</name>
    <dbReference type="NCBI Taxonomy" id="74386"/>
    <lineage>
        <taxon>Bacteria</taxon>
        <taxon>Bacillati</taxon>
        <taxon>Bacillota</taxon>
        <taxon>Bacilli</taxon>
        <taxon>Bacillales</taxon>
        <taxon>Bacillaceae</taxon>
        <taxon>Gracilibacillus</taxon>
    </lineage>
</organism>
<dbReference type="GO" id="GO:0000287">
    <property type="term" value="F:magnesium ion binding"/>
    <property type="evidence" value="ECO:0007669"/>
    <property type="project" value="UniProtKB-UniRule"/>
</dbReference>
<dbReference type="HAMAP" id="MF_00595">
    <property type="entry name" value="PEPcase_type1"/>
    <property type="match status" value="1"/>
</dbReference>
<feature type="active site" evidence="10 12">
    <location>
        <position position="574"/>
    </location>
</feature>
<dbReference type="GO" id="GO:0006099">
    <property type="term" value="P:tricarboxylic acid cycle"/>
    <property type="evidence" value="ECO:0007669"/>
    <property type="project" value="InterPro"/>
</dbReference>
<evidence type="ECO:0000256" key="11">
    <source>
        <dbReference type="PROSITE-ProRule" id="PRU10111"/>
    </source>
</evidence>
<comment type="cofactor">
    <cofactor evidence="1 10">
        <name>Mg(2+)</name>
        <dbReference type="ChEBI" id="CHEBI:18420"/>
    </cofactor>
</comment>
<dbReference type="AlphaFoldDB" id="A0A841RL57"/>
<dbReference type="PRINTS" id="PR00150">
    <property type="entry name" value="PEPCARBXLASE"/>
</dbReference>
<sequence length="917" mass="105426">MGTTSTKKSSASLIQDAEYLTTILDNVLENEGGEALLTTVRTIRSLSTEVRLTESIESQNKIKQMIATLGPDTRQNVIRAFATHLHLLNIAEQNYRLRRRREYQAEDDTIIQPRSLEDGVKKLIDNNIQPEQVTELLNKLSMELIMTAHPTEATRRTILQIHKRIARLLIAWDYSYTRYDKKIIKERIENEITILWQTQEIRQKKPSVMKEVSNGLYYFDRVLFDVLPKIHDDLEDLLFENYNYRWNIPSFLRFGSWIGGDRDGNPFVKATTTYETLKKHRELVLKKYRESLQILKHRLSHSDTKVSVSDAIRESIEKDRKVLAFNGWHKEDEVYRVKLSLMLKKLELTENEQEHGYQKSEELLEDLLLIRDSMELHHPKSNPIKQLRKTIRQVDLFGFHLASLDIRNHSGEHESALKEIFRKVGTTEDYSSLQEDEKIKTLTKVLEDPRPLVSIYDEFSDETLEVINTFRMIKKAQDTFGLRAIEVYLISMTENASDILEVLVLAKEAGLYRVYPDGTVVSRIHIAPLLETIEDLQNGPDMLLKLLELPLYRKHIDARGNLQEVMLGYSDSSKDGGNITANWELYKAQEKIHAIASNYGVKLKYFHGRGGSLGRGGGPLYSSLLSQPPVTLGDGVKITEQGEVLSSRYLIEDIAYRSLEQATSTLMTGILGLESEKVDMEPTKEEIEAMNSISNYALEKYQSLVFDDGGFLSYFNQATPLNELGNLNIGSRPMKRKGSNRFEDLRAIPWVFAWTQSRQLLPAWFAAGTGIKKFLDETGNLSILQNMYKHWPFFEATINNLQMALTKADLQTAKEYANMVDDKEISERIFQQIKEEYDITKDIVIQITGQEELLDYRPNIKESVRLRNPLVDPLNHLQVLLLSQLRNVEEDSEEYNELLMEALLTINGVAAGLRNTG</sequence>
<dbReference type="GO" id="GO:0015977">
    <property type="term" value="P:carbon fixation"/>
    <property type="evidence" value="ECO:0007669"/>
    <property type="project" value="UniProtKB-UniRule"/>
</dbReference>
<keyword evidence="8 10" id="KW-0120">Carbon dioxide fixation</keyword>
<dbReference type="GO" id="GO:0008964">
    <property type="term" value="F:phosphoenolpyruvate carboxylase activity"/>
    <property type="evidence" value="ECO:0007669"/>
    <property type="project" value="UniProtKB-UniRule"/>
</dbReference>
<dbReference type="PANTHER" id="PTHR30523">
    <property type="entry name" value="PHOSPHOENOLPYRUVATE CARBOXYLASE"/>
    <property type="match status" value="1"/>
</dbReference>
<evidence type="ECO:0000256" key="6">
    <source>
        <dbReference type="ARBA" id="ARBA00022842"/>
    </source>
</evidence>
<dbReference type="EC" id="4.1.1.31" evidence="4 10"/>
<dbReference type="Pfam" id="PF00311">
    <property type="entry name" value="PEPcase"/>
    <property type="match status" value="1"/>
</dbReference>
<comment type="subunit">
    <text evidence="10">Homotetramer.</text>
</comment>
<comment type="caution">
    <text evidence="13">The sequence shown here is derived from an EMBL/GenBank/DDBJ whole genome shotgun (WGS) entry which is preliminary data.</text>
</comment>
<dbReference type="NCBIfam" id="NF000584">
    <property type="entry name" value="PRK00009.1"/>
    <property type="match status" value="1"/>
</dbReference>
<evidence type="ECO:0000256" key="4">
    <source>
        <dbReference type="ARBA" id="ARBA00012305"/>
    </source>
</evidence>
<dbReference type="InterPro" id="IPR015813">
    <property type="entry name" value="Pyrv/PenolPyrv_kinase-like_dom"/>
</dbReference>
<evidence type="ECO:0000256" key="12">
    <source>
        <dbReference type="PROSITE-ProRule" id="PRU10112"/>
    </source>
</evidence>
<dbReference type="PROSITE" id="PS00781">
    <property type="entry name" value="PEPCASE_1"/>
    <property type="match status" value="1"/>
</dbReference>
<comment type="catalytic activity">
    <reaction evidence="9 10">
        <text>oxaloacetate + phosphate = phosphoenolpyruvate + hydrogencarbonate</text>
        <dbReference type="Rhea" id="RHEA:28370"/>
        <dbReference type="ChEBI" id="CHEBI:16452"/>
        <dbReference type="ChEBI" id="CHEBI:17544"/>
        <dbReference type="ChEBI" id="CHEBI:43474"/>
        <dbReference type="ChEBI" id="CHEBI:58702"/>
        <dbReference type="EC" id="4.1.1.31"/>
    </reaction>
</comment>
<dbReference type="Gene3D" id="1.20.1440.90">
    <property type="entry name" value="Phosphoenolpyruvate/pyruvate domain"/>
    <property type="match status" value="1"/>
</dbReference>
<evidence type="ECO:0000256" key="3">
    <source>
        <dbReference type="ARBA" id="ARBA00008346"/>
    </source>
</evidence>
<dbReference type="RefSeq" id="WP_184245172.1">
    <property type="nucleotide sequence ID" value="NZ_BAAACU010000002.1"/>
</dbReference>
<dbReference type="SUPFAM" id="SSF51621">
    <property type="entry name" value="Phosphoenolpyruvate/pyruvate domain"/>
    <property type="match status" value="1"/>
</dbReference>
<dbReference type="InterPro" id="IPR018129">
    <property type="entry name" value="PEP_COase_Lys_AS"/>
</dbReference>
<dbReference type="InterPro" id="IPR021135">
    <property type="entry name" value="PEP_COase"/>
</dbReference>
<dbReference type="PANTHER" id="PTHR30523:SF6">
    <property type="entry name" value="PHOSPHOENOLPYRUVATE CARBOXYLASE"/>
    <property type="match status" value="1"/>
</dbReference>
<keyword evidence="7 10" id="KW-0456">Lyase</keyword>
<evidence type="ECO:0000256" key="9">
    <source>
        <dbReference type="ARBA" id="ARBA00048995"/>
    </source>
</evidence>
<evidence type="ECO:0000313" key="14">
    <source>
        <dbReference type="Proteomes" id="UP000572212"/>
    </source>
</evidence>
<proteinExistence type="inferred from homology"/>
<keyword evidence="13" id="KW-0670">Pyruvate</keyword>
<dbReference type="GO" id="GO:0005829">
    <property type="term" value="C:cytosol"/>
    <property type="evidence" value="ECO:0007669"/>
    <property type="project" value="TreeGrafter"/>
</dbReference>
<dbReference type="EMBL" id="JACHON010000002">
    <property type="protein sequence ID" value="MBB6512196.1"/>
    <property type="molecule type" value="Genomic_DNA"/>
</dbReference>
<dbReference type="GO" id="GO:0006107">
    <property type="term" value="P:oxaloacetate metabolic process"/>
    <property type="evidence" value="ECO:0007669"/>
    <property type="project" value="UniProtKB-UniRule"/>
</dbReference>
<comment type="function">
    <text evidence="2 10">Forms oxaloacetate, a four-carbon dicarboxylic acid source for the tricarboxylic acid cycle.</text>
</comment>